<evidence type="ECO:0000313" key="3">
    <source>
        <dbReference type="Proteomes" id="UP001501788"/>
    </source>
</evidence>
<organism evidence="2 3">
    <name type="scientific">Acidovorax lacteus</name>
    <dbReference type="NCBI Taxonomy" id="1924988"/>
    <lineage>
        <taxon>Bacteria</taxon>
        <taxon>Pseudomonadati</taxon>
        <taxon>Pseudomonadota</taxon>
        <taxon>Betaproteobacteria</taxon>
        <taxon>Burkholderiales</taxon>
        <taxon>Comamonadaceae</taxon>
        <taxon>Acidovorax</taxon>
    </lineage>
</organism>
<dbReference type="Pfam" id="PF01814">
    <property type="entry name" value="Hemerythrin"/>
    <property type="match status" value="1"/>
</dbReference>
<dbReference type="Gene3D" id="1.20.120.520">
    <property type="entry name" value="nmb1532 protein domain like"/>
    <property type="match status" value="1"/>
</dbReference>
<dbReference type="PANTHER" id="PTHR39966">
    <property type="entry name" value="BLL2471 PROTEIN-RELATED"/>
    <property type="match status" value="1"/>
</dbReference>
<sequence length="218" mass="24411">MSLPLSVRILREEHASLTAVLHSLRTLMEEGPDHAGAAFFDAMRAMLFYIDEFPERQHHPRETQFLFEPLAQRAPEVAATLERLEAEHRHGEQQVRALQQQLLAWELLGESRRPAFAQGLQRYVGHYLDHMRREETELLPAALAHLTPEDWAAADAAFAAHVHPLSGHPGRDPAYDRLFTRIVLRAPGPFGLRDAAGQASRTQAALRPQAQAAAFKAG</sequence>
<evidence type="ECO:0000313" key="2">
    <source>
        <dbReference type="EMBL" id="GAA4430325.1"/>
    </source>
</evidence>
<evidence type="ECO:0000259" key="1">
    <source>
        <dbReference type="Pfam" id="PF01814"/>
    </source>
</evidence>
<dbReference type="CDD" id="cd12108">
    <property type="entry name" value="Hr-like"/>
    <property type="match status" value="1"/>
</dbReference>
<reference evidence="3" key="1">
    <citation type="journal article" date="2019" name="Int. J. Syst. Evol. Microbiol.">
        <title>The Global Catalogue of Microorganisms (GCM) 10K type strain sequencing project: providing services to taxonomists for standard genome sequencing and annotation.</title>
        <authorList>
            <consortium name="The Broad Institute Genomics Platform"/>
            <consortium name="The Broad Institute Genome Sequencing Center for Infectious Disease"/>
            <person name="Wu L."/>
            <person name="Ma J."/>
        </authorList>
    </citation>
    <scope>NUCLEOTIDE SEQUENCE [LARGE SCALE GENOMIC DNA]</scope>
    <source>
        <strain evidence="3">JCM 31890</strain>
    </source>
</reference>
<dbReference type="InterPro" id="IPR012312">
    <property type="entry name" value="Hemerythrin-like"/>
</dbReference>
<keyword evidence="3" id="KW-1185">Reference proteome</keyword>
<feature type="domain" description="Hemerythrin-like" evidence="1">
    <location>
        <begin position="7"/>
        <end position="142"/>
    </location>
</feature>
<dbReference type="Proteomes" id="UP001501788">
    <property type="component" value="Unassembled WGS sequence"/>
</dbReference>
<dbReference type="RefSeq" id="WP_345067531.1">
    <property type="nucleotide sequence ID" value="NZ_BAABEX010000031.1"/>
</dbReference>
<dbReference type="EMBL" id="BAABEX010000031">
    <property type="protein sequence ID" value="GAA4430325.1"/>
    <property type="molecule type" value="Genomic_DNA"/>
</dbReference>
<name>A0ABP8LJZ0_9BURK</name>
<accession>A0ABP8LJZ0</accession>
<gene>
    <name evidence="2" type="ORF">GCM10023090_31570</name>
</gene>
<comment type="caution">
    <text evidence="2">The sequence shown here is derived from an EMBL/GenBank/DDBJ whole genome shotgun (WGS) entry which is preliminary data.</text>
</comment>
<dbReference type="PANTHER" id="PTHR39966:SF1">
    <property type="entry name" value="HEMERYTHRIN-LIKE DOMAIN-CONTAINING PROTEIN"/>
    <property type="match status" value="1"/>
</dbReference>
<protein>
    <recommendedName>
        <fullName evidence="1">Hemerythrin-like domain-containing protein</fullName>
    </recommendedName>
</protein>
<proteinExistence type="predicted"/>